<evidence type="ECO:0000259" key="1">
    <source>
        <dbReference type="Pfam" id="PF13456"/>
    </source>
</evidence>
<dbReference type="Gene3D" id="3.30.420.10">
    <property type="entry name" value="Ribonuclease H-like superfamily/Ribonuclease H"/>
    <property type="match status" value="1"/>
</dbReference>
<dbReference type="InterPro" id="IPR036397">
    <property type="entry name" value="RNaseH_sf"/>
</dbReference>
<evidence type="ECO:0000313" key="3">
    <source>
        <dbReference type="Proteomes" id="UP000682877"/>
    </source>
</evidence>
<gene>
    <name evidence="2" type="ORF">AARE701A_LOCUS14164</name>
</gene>
<dbReference type="GO" id="GO:0003676">
    <property type="term" value="F:nucleic acid binding"/>
    <property type="evidence" value="ECO:0007669"/>
    <property type="project" value="InterPro"/>
</dbReference>
<dbReference type="InterPro" id="IPR002156">
    <property type="entry name" value="RNaseH_domain"/>
</dbReference>
<dbReference type="InterPro" id="IPR012337">
    <property type="entry name" value="RNaseH-like_sf"/>
</dbReference>
<accession>A0A8S2AHG3</accession>
<name>A0A8S2AHG3_ARAAE</name>
<dbReference type="Pfam" id="PF13456">
    <property type="entry name" value="RVT_3"/>
    <property type="match status" value="1"/>
</dbReference>
<dbReference type="PANTHER" id="PTHR33116:SF86">
    <property type="entry name" value="REVERSE TRANSCRIPTASE DOMAIN-CONTAINING PROTEIN"/>
    <property type="match status" value="1"/>
</dbReference>
<dbReference type="EMBL" id="LR999456">
    <property type="protein sequence ID" value="CAE6085174.1"/>
    <property type="molecule type" value="Genomic_DNA"/>
</dbReference>
<dbReference type="InterPro" id="IPR044730">
    <property type="entry name" value="RNase_H-like_dom_plant"/>
</dbReference>
<dbReference type="SUPFAM" id="SSF53098">
    <property type="entry name" value="Ribonuclease H-like"/>
    <property type="match status" value="1"/>
</dbReference>
<dbReference type="CDD" id="cd06222">
    <property type="entry name" value="RNase_H_like"/>
    <property type="match status" value="1"/>
</dbReference>
<evidence type="ECO:0000313" key="2">
    <source>
        <dbReference type="EMBL" id="CAE6085174.1"/>
    </source>
</evidence>
<proteinExistence type="predicted"/>
<dbReference type="Proteomes" id="UP000682877">
    <property type="component" value="Chromosome 6"/>
</dbReference>
<organism evidence="2 3">
    <name type="scientific">Arabidopsis arenosa</name>
    <name type="common">Sand rock-cress</name>
    <name type="synonym">Cardaminopsis arenosa</name>
    <dbReference type="NCBI Taxonomy" id="38785"/>
    <lineage>
        <taxon>Eukaryota</taxon>
        <taxon>Viridiplantae</taxon>
        <taxon>Streptophyta</taxon>
        <taxon>Embryophyta</taxon>
        <taxon>Tracheophyta</taxon>
        <taxon>Spermatophyta</taxon>
        <taxon>Magnoliopsida</taxon>
        <taxon>eudicotyledons</taxon>
        <taxon>Gunneridae</taxon>
        <taxon>Pentapetalae</taxon>
        <taxon>rosids</taxon>
        <taxon>malvids</taxon>
        <taxon>Brassicales</taxon>
        <taxon>Brassicaceae</taxon>
        <taxon>Camelineae</taxon>
        <taxon>Arabidopsis</taxon>
    </lineage>
</organism>
<dbReference type="PANTHER" id="PTHR33116">
    <property type="entry name" value="REVERSE TRANSCRIPTASE ZINC-BINDING DOMAIN-CONTAINING PROTEIN-RELATED-RELATED"/>
    <property type="match status" value="1"/>
</dbReference>
<keyword evidence="3" id="KW-1185">Reference proteome</keyword>
<reference evidence="2" key="1">
    <citation type="submission" date="2021-01" db="EMBL/GenBank/DDBJ databases">
        <authorList>
            <person name="Bezrukov I."/>
        </authorList>
    </citation>
    <scope>NUCLEOTIDE SEQUENCE</scope>
</reference>
<feature type="domain" description="RNase H type-1" evidence="1">
    <location>
        <begin position="116"/>
        <end position="233"/>
    </location>
</feature>
<dbReference type="AlphaFoldDB" id="A0A8S2AHG3"/>
<dbReference type="GO" id="GO:0004523">
    <property type="term" value="F:RNA-DNA hybrid ribonuclease activity"/>
    <property type="evidence" value="ECO:0007669"/>
    <property type="project" value="InterPro"/>
</dbReference>
<protein>
    <recommendedName>
        <fullName evidence="1">RNase H type-1 domain-containing protein</fullName>
    </recommendedName>
</protein>
<sequence length="245" mass="27235">MLHRIITNYEEASGQLINKDKSSITFSPKTSKEIRNRVKNQLGITKEGGTGKYLGLPELFGRKKRDLFESIVARIKKKAASWSSKRLSAAGKLIMLKSVLTAIPPYSMSCFQLPIAWHDQSKNAGLGWVVLNRAHEVKSRNCKPVPYIKSSCEAEALCILEAILSLQNHHQDKIIIESDSKVAITAINTRKSPINMIGVIEDILNFAKPFHSISFRNIPRSENTCADDLAKTAIRSMTLGQSTSL</sequence>